<dbReference type="PANTHER" id="PTHR35580">
    <property type="entry name" value="CELL SURFACE GLYCOPROTEIN (S-LAYER PROTEIN)-LIKE PROTEIN"/>
    <property type="match status" value="1"/>
</dbReference>
<dbReference type="InterPro" id="IPR022409">
    <property type="entry name" value="PKD/Chitinase_dom"/>
</dbReference>
<comment type="caution">
    <text evidence="3">The sequence shown here is derived from an EMBL/GenBank/DDBJ whole genome shotgun (WGS) entry which is preliminary data.</text>
</comment>
<dbReference type="Pfam" id="PF25778">
    <property type="entry name" value="DUF7948"/>
    <property type="match status" value="1"/>
</dbReference>
<proteinExistence type="predicted"/>
<accession>A0A4R8DMH4</accession>
<sequence length="1191" mass="127290">MTKVLFGWLCGLLCGSVTASAQTGGVFRFIENKGQWNKGVVYRVEMQGAGFALGKNGYTTTLSDPKDFNRVLGLVHGLGHLTPAPDDSFLIHKHTYTVRFLGANPAPDIIPAKPEEGYNNYFIGNDPSKWASRCRIFDEVLYKDLYPGIDARYYSDGGKLKYDLIVHPGADISQVRMAYDDGVALRVRNEALHVGTSVGETVEQVPLAYQPTDSGRSPVHCRYKIRGNMVSFDLKGYDRNTTLVIDPNFYFCSFSGSPADNWGFTATYGADGSIYMGGIADAGYDTSPGAYQVNYKGGDGSGIPGDIAIIKLNWNLQFRTWATYIGGSSEDQPHSLIENGNGELIIAGRSKSTDFPQTVPAVGPNGGWDIIVCRLSADGSQLMGSMKIGGSQNDGVNIADYLTQGTNILKQNYGDDARSEVNVDASGNVYLASCTQSSDFPVRGGAFQTTLQGTQDGVVLKIDPTVNRVIWSTYMGGSGFDAAYVLALSPTVPGMLFVGGGTTSNDFPGRGGLQPGFAGGLCDGFLAWLTDAGNSVALTKSTYIGTGGVDQVYGVQFDKLGFPYIMGTTTGTWPIINAPYNVPGSKQFIAKLQPDLSAYVYSTTFGTVAEVPNISPVAFLVDRCENVYVSGWGGKVNTIEGYQSAGTAGMPITAGAVQNHTDGSDFYFFVLQKNAASQLYGSFYGQNGGQFQEHVDGGTSRFDKNGIIYQGICANCGGGAIFPTTQNVYSRTNKSNGRCNEAGLKIGFDLAGVASGLKATIAGRPGFAHLGCTPMQVHFTDTIANAVTYVWSFGDGTPDVTTTTPATDHNYPQVGMYKARLISIDPNSCNGADTSYVTLTARNNEATVAFTLTKLPPCDSLDFRFYNNSSAGAGTFTDSGFVWNFGDASPLVTTGLDSVDHRFPAAGSYTVVLDMVDTGFCNSPQADTLALNISPLVKAGFTTPSAGCAPYTAIFNTIIRGGQHFIWTFGDGFGSTEVMPTHLYSKPGTYLVKLVVIDSNSCNLIDSTSQTITVEGSPAAAYTWSPNPSQQNTPTVFTNTSSPDATRFTWFFGDGDTLGTTSRDTVAHQYNISGTFNVCLVAYNTAGCPDTTCSQISALVLPLLDVPNAFTPGRFGTNGVIRVKGFGIAKMEWTIYNRWGRVVFVSTDPDQGWDGMYKGTLQPMDVYAYTLKATFTNGVSTTKTGDITLLR</sequence>
<feature type="domain" description="PKD" evidence="2">
    <location>
        <begin position="965"/>
        <end position="1019"/>
    </location>
</feature>
<keyword evidence="1" id="KW-0732">Signal</keyword>
<dbReference type="PANTHER" id="PTHR35580:SF1">
    <property type="entry name" value="PHYTASE-LIKE DOMAIN-CONTAINING PROTEIN"/>
    <property type="match status" value="1"/>
</dbReference>
<evidence type="ECO:0000259" key="2">
    <source>
        <dbReference type="PROSITE" id="PS50093"/>
    </source>
</evidence>
<dbReference type="EMBL" id="SODV01000001">
    <property type="protein sequence ID" value="TDW99191.1"/>
    <property type="molecule type" value="Genomic_DNA"/>
</dbReference>
<keyword evidence="4" id="KW-1185">Reference proteome</keyword>
<reference evidence="3 4" key="1">
    <citation type="submission" date="2019-03" db="EMBL/GenBank/DDBJ databases">
        <title>Genomic Encyclopedia of Type Strains, Phase IV (KMG-IV): sequencing the most valuable type-strain genomes for metagenomic binning, comparative biology and taxonomic classification.</title>
        <authorList>
            <person name="Goeker M."/>
        </authorList>
    </citation>
    <scope>NUCLEOTIDE SEQUENCE [LARGE SCALE GENOMIC DNA]</scope>
    <source>
        <strain evidence="3 4">DSM 100059</strain>
    </source>
</reference>
<gene>
    <name evidence="3" type="ORF">EDB95_0200</name>
</gene>
<dbReference type="CDD" id="cd00146">
    <property type="entry name" value="PKD"/>
    <property type="match status" value="3"/>
</dbReference>
<feature type="signal peptide" evidence="1">
    <location>
        <begin position="1"/>
        <end position="21"/>
    </location>
</feature>
<dbReference type="RefSeq" id="WP_133989707.1">
    <property type="nucleotide sequence ID" value="NZ_SODV01000001.1"/>
</dbReference>
<evidence type="ECO:0000256" key="1">
    <source>
        <dbReference type="SAM" id="SignalP"/>
    </source>
</evidence>
<dbReference type="SMART" id="SM00089">
    <property type="entry name" value="PKD"/>
    <property type="match status" value="3"/>
</dbReference>
<dbReference type="InterPro" id="IPR035986">
    <property type="entry name" value="PKD_dom_sf"/>
</dbReference>
<protein>
    <submittedName>
        <fullName evidence="3">Gliding motility-associated-like protein</fullName>
    </submittedName>
</protein>
<dbReference type="Pfam" id="PF00801">
    <property type="entry name" value="PKD"/>
    <property type="match status" value="1"/>
</dbReference>
<dbReference type="InterPro" id="IPR000601">
    <property type="entry name" value="PKD_dom"/>
</dbReference>
<feature type="domain" description="PKD" evidence="2">
    <location>
        <begin position="872"/>
        <end position="918"/>
    </location>
</feature>
<dbReference type="Pfam" id="PF18911">
    <property type="entry name" value="PKD_4"/>
    <property type="match status" value="2"/>
</dbReference>
<feature type="domain" description="PKD" evidence="2">
    <location>
        <begin position="1018"/>
        <end position="1087"/>
    </location>
</feature>
<dbReference type="Pfam" id="PF13585">
    <property type="entry name" value="CHU_C"/>
    <property type="match status" value="1"/>
</dbReference>
<evidence type="ECO:0000313" key="3">
    <source>
        <dbReference type="EMBL" id="TDW99191.1"/>
    </source>
</evidence>
<dbReference type="PROSITE" id="PS50093">
    <property type="entry name" value="PKD"/>
    <property type="match status" value="4"/>
</dbReference>
<dbReference type="InterPro" id="IPR057708">
    <property type="entry name" value="DUF7948"/>
</dbReference>
<feature type="domain" description="PKD" evidence="2">
    <location>
        <begin position="785"/>
        <end position="844"/>
    </location>
</feature>
<evidence type="ECO:0000313" key="4">
    <source>
        <dbReference type="Proteomes" id="UP000294498"/>
    </source>
</evidence>
<dbReference type="InterPro" id="IPR052918">
    <property type="entry name" value="Motility_Chemotaxis_Reg"/>
</dbReference>
<organism evidence="3 4">
    <name type="scientific">Dinghuibacter silviterrae</name>
    <dbReference type="NCBI Taxonomy" id="1539049"/>
    <lineage>
        <taxon>Bacteria</taxon>
        <taxon>Pseudomonadati</taxon>
        <taxon>Bacteroidota</taxon>
        <taxon>Chitinophagia</taxon>
        <taxon>Chitinophagales</taxon>
        <taxon>Chitinophagaceae</taxon>
        <taxon>Dinghuibacter</taxon>
    </lineage>
</organism>
<dbReference type="OrthoDB" id="1652165at2"/>
<dbReference type="Proteomes" id="UP000294498">
    <property type="component" value="Unassembled WGS sequence"/>
</dbReference>
<dbReference type="SUPFAM" id="SSF49299">
    <property type="entry name" value="PKD domain"/>
    <property type="match status" value="4"/>
</dbReference>
<dbReference type="Gene3D" id="2.60.40.10">
    <property type="entry name" value="Immunoglobulins"/>
    <property type="match status" value="4"/>
</dbReference>
<dbReference type="AlphaFoldDB" id="A0A4R8DMH4"/>
<name>A0A4R8DMH4_9BACT</name>
<feature type="chain" id="PRO_5020497704" evidence="1">
    <location>
        <begin position="22"/>
        <end position="1191"/>
    </location>
</feature>
<dbReference type="InterPro" id="IPR013783">
    <property type="entry name" value="Ig-like_fold"/>
</dbReference>